<proteinExistence type="predicted"/>
<evidence type="ECO:0000259" key="1">
    <source>
        <dbReference type="Pfam" id="PF13229"/>
    </source>
</evidence>
<evidence type="ECO:0000313" key="2">
    <source>
        <dbReference type="EMBL" id="WGZ96380.1"/>
    </source>
</evidence>
<dbReference type="PANTHER" id="PTHR41339:SF1">
    <property type="entry name" value="SECRETED PROTEIN"/>
    <property type="match status" value="1"/>
</dbReference>
<gene>
    <name evidence="2" type="ORF">QJT81_10600</name>
</gene>
<dbReference type="InterPro" id="IPR039448">
    <property type="entry name" value="Beta_helix"/>
</dbReference>
<organism evidence="2">
    <name type="scientific">Candidatus Thiothrix putei</name>
    <dbReference type="NCBI Taxonomy" id="3080811"/>
    <lineage>
        <taxon>Bacteria</taxon>
        <taxon>Pseudomonadati</taxon>
        <taxon>Pseudomonadota</taxon>
        <taxon>Gammaproteobacteria</taxon>
        <taxon>Thiotrichales</taxon>
        <taxon>Thiotrichaceae</taxon>
        <taxon>Thiothrix</taxon>
    </lineage>
</organism>
<feature type="domain" description="Right handed beta helix" evidence="1">
    <location>
        <begin position="236"/>
        <end position="353"/>
    </location>
</feature>
<protein>
    <submittedName>
        <fullName evidence="2">Right-handed parallel beta-helix repeat-containing protein</fullName>
    </submittedName>
</protein>
<dbReference type="SMART" id="SM00710">
    <property type="entry name" value="PbH1"/>
    <property type="match status" value="5"/>
</dbReference>
<name>A0AA95HG15_9GAMM</name>
<accession>A0AA95HG15</accession>
<dbReference type="AlphaFoldDB" id="A0AA95HG15"/>
<dbReference type="Pfam" id="PF13229">
    <property type="entry name" value="Beta_helix"/>
    <property type="match status" value="1"/>
</dbReference>
<dbReference type="InterPro" id="IPR006626">
    <property type="entry name" value="PbH1"/>
</dbReference>
<dbReference type="SUPFAM" id="SSF51126">
    <property type="entry name" value="Pectin lyase-like"/>
    <property type="match status" value="1"/>
</dbReference>
<dbReference type="EMBL" id="CP124756">
    <property type="protein sequence ID" value="WGZ96380.1"/>
    <property type="molecule type" value="Genomic_DNA"/>
</dbReference>
<dbReference type="InterPro" id="IPR011050">
    <property type="entry name" value="Pectin_lyase_fold/virulence"/>
</dbReference>
<dbReference type="PANTHER" id="PTHR41339">
    <property type="entry name" value="LIPL48"/>
    <property type="match status" value="1"/>
</dbReference>
<reference evidence="2" key="2">
    <citation type="submission" date="2023-04" db="EMBL/GenBank/DDBJ databases">
        <authorList>
            <person name="Beletskiy A.V."/>
            <person name="Mardanov A.V."/>
            <person name="Ravin N.V."/>
        </authorList>
    </citation>
    <scope>NUCLEOTIDE SEQUENCE</scope>
    <source>
        <strain evidence="2">GKL-02</strain>
    </source>
</reference>
<sequence length="571" mass="60888">MTQCAYGLALAGHSNPLVNNGNRIVHNSSIGIWNDANYKATAAEVPFPVINGNAIHDNGSYNYYPYRWYYYPNLAQVDLNARENWWGTTDELEIRNKIYDYEDAGNSLPNVDFGNYLSSAEAEPAPLTPLNGTLAANTTLTAEHPYYVSETVTVPANKTLTVPAGSKLLFASGAGITVQAGGHLVMQGSASSPVVLGSADTDNQAGDWEGIKAEAGATVSLEHVQASEYTSMDFQNGSVTIRHSRFGKFSGYGLLLTSTDGLLANNVIDNTGYTGGTVCLQLVDASPTVQGNLLTQCAYGLALAGHSNPLVNNGNRIVHNSSIGIWNDANYKATAAEVPFPVINGNAIHDNGSYNYYPYRWYYYPNLAQVDLNARENWWGTTDELEIRNKIYDYEDAGNSLPNVDFGNYLSSAEAEPAPLTPLNGTLAANTTLTAEHPYYVSETVTVPANKTLTVPAGSKLLFASGAGITVQAGGHLVMQGSASSPVVLGSADTDNQAGDWEGIKAEAGATVSLEHVQASEYTSMDFQNGSVTIRHSRFGKFSGYGLLLTSTDGLLANNVVTVHELATATA</sequence>
<dbReference type="Proteomes" id="UP001301326">
    <property type="component" value="Chromosome"/>
</dbReference>
<dbReference type="KEGG" id="tput:QJT81_10600"/>
<reference evidence="2" key="1">
    <citation type="journal article" date="2023" name="Int. J. Mol. Sci.">
        <title>Metagenomics Revealed a New Genus 'Candidatus Thiocaldithrix dubininis' gen. nov., sp. nov. and a New Species 'Candidatus Thiothrix putei' sp. nov. in the Family Thiotrichaceae, Some Members of Which Have Traits of Both Na+- and H+-Motive Energetics.</title>
        <authorList>
            <person name="Ravin N.V."/>
            <person name="Muntyan M.S."/>
            <person name="Smolyakov D.D."/>
            <person name="Rudenko T.S."/>
            <person name="Beletsky A.V."/>
            <person name="Mardanov A.V."/>
            <person name="Grabovich M.Y."/>
        </authorList>
    </citation>
    <scope>NUCLEOTIDE SEQUENCE</scope>
    <source>
        <strain evidence="2">GKL-02</strain>
    </source>
</reference>